<dbReference type="Pfam" id="PF02574">
    <property type="entry name" value="S-methyl_trans"/>
    <property type="match status" value="1"/>
</dbReference>
<dbReference type="GO" id="GO:0050667">
    <property type="term" value="P:homocysteine metabolic process"/>
    <property type="evidence" value="ECO:0007669"/>
    <property type="project" value="TreeGrafter"/>
</dbReference>
<keyword evidence="14 19" id="KW-0862">Zinc</keyword>
<evidence type="ECO:0000256" key="11">
    <source>
        <dbReference type="ARBA" id="ARBA00022679"/>
    </source>
</evidence>
<dbReference type="Pfam" id="PF00809">
    <property type="entry name" value="Pterin_bind"/>
    <property type="match status" value="1"/>
</dbReference>
<dbReference type="InterPro" id="IPR036594">
    <property type="entry name" value="Meth_synthase_dom"/>
</dbReference>
<dbReference type="SUPFAM" id="SSF47644">
    <property type="entry name" value="Methionine synthase domain"/>
    <property type="match status" value="1"/>
</dbReference>
<keyword evidence="12" id="KW-0949">S-adenosyl-L-methionine</keyword>
<dbReference type="GO" id="GO:0005829">
    <property type="term" value="C:cytosol"/>
    <property type="evidence" value="ECO:0007669"/>
    <property type="project" value="TreeGrafter"/>
</dbReference>
<dbReference type="SUPFAM" id="SSF82282">
    <property type="entry name" value="Homocysteine S-methyltransferase"/>
    <property type="match status" value="1"/>
</dbReference>
<comment type="pathway">
    <text evidence="4">Amino-acid biosynthesis; L-methionine biosynthesis via de novo pathway; L-methionine from L-homocysteine (MetH route): step 1/1.</text>
</comment>
<dbReference type="GO" id="GO:0046872">
    <property type="term" value="F:metal ion binding"/>
    <property type="evidence" value="ECO:0007669"/>
    <property type="project" value="UniProtKB-KW"/>
</dbReference>
<feature type="binding site" evidence="19">
    <location>
        <position position="154"/>
    </location>
    <ligand>
        <name>Zn(2+)</name>
        <dbReference type="ChEBI" id="CHEBI:29105"/>
    </ligand>
</feature>
<evidence type="ECO:0000256" key="4">
    <source>
        <dbReference type="ARBA" id="ARBA00005178"/>
    </source>
</evidence>
<evidence type="ECO:0000256" key="18">
    <source>
        <dbReference type="ARBA" id="ARBA00031040"/>
    </source>
</evidence>
<evidence type="ECO:0000256" key="9">
    <source>
        <dbReference type="ARBA" id="ARBA00022605"/>
    </source>
</evidence>
<keyword evidence="9" id="KW-0028">Amino-acid biosynthesis</keyword>
<dbReference type="SMART" id="SM01018">
    <property type="entry name" value="B12-binding_2"/>
    <property type="match status" value="1"/>
</dbReference>
<dbReference type="Gene3D" id="3.20.20.20">
    <property type="entry name" value="Dihydropteroate synthase-like"/>
    <property type="match status" value="1"/>
</dbReference>
<keyword evidence="13 19" id="KW-0479">Metal-binding</keyword>
<evidence type="ECO:0000256" key="12">
    <source>
        <dbReference type="ARBA" id="ARBA00022691"/>
    </source>
</evidence>
<evidence type="ECO:0000256" key="7">
    <source>
        <dbReference type="ARBA" id="ARBA00013998"/>
    </source>
</evidence>
<gene>
    <name evidence="24" type="ORF">ENF32_05995</name>
</gene>
<comment type="catalytic activity">
    <reaction evidence="1">
        <text>(6S)-5-methyl-5,6,7,8-tetrahydrofolate + L-homocysteine = (6S)-5,6,7,8-tetrahydrofolate + L-methionine</text>
        <dbReference type="Rhea" id="RHEA:11172"/>
        <dbReference type="ChEBI" id="CHEBI:18608"/>
        <dbReference type="ChEBI" id="CHEBI:57453"/>
        <dbReference type="ChEBI" id="CHEBI:57844"/>
        <dbReference type="ChEBI" id="CHEBI:58199"/>
        <dbReference type="EC" id="2.1.1.13"/>
    </reaction>
</comment>
<feature type="binding site" evidence="19">
    <location>
        <position position="153"/>
    </location>
    <ligand>
        <name>Zn(2+)</name>
        <dbReference type="ChEBI" id="CHEBI:29105"/>
    </ligand>
</feature>
<feature type="domain" description="Hcy-binding" evidence="20">
    <location>
        <begin position="1"/>
        <end position="168"/>
    </location>
</feature>
<dbReference type="GO" id="GO:0046653">
    <property type="term" value="P:tetrahydrofolate metabolic process"/>
    <property type="evidence" value="ECO:0007669"/>
    <property type="project" value="TreeGrafter"/>
</dbReference>
<evidence type="ECO:0000256" key="1">
    <source>
        <dbReference type="ARBA" id="ARBA00001700"/>
    </source>
</evidence>
<dbReference type="InterPro" id="IPR000489">
    <property type="entry name" value="Pterin-binding_dom"/>
</dbReference>
<dbReference type="Pfam" id="PF02607">
    <property type="entry name" value="B12-binding_2"/>
    <property type="match status" value="1"/>
</dbReference>
<accession>A0A7C0YE39</accession>
<feature type="non-terminal residue" evidence="24">
    <location>
        <position position="1"/>
    </location>
</feature>
<sequence>LPFDEAVEIFKEQARAFEEGGADLVMVETMSDIKEAKAAIIAVKEATQLPVFALATFQEDIHTLLGMSPEAVAVTLEAMGVMALGANCSLGPEGLLEVAKRMVSVTSMPLVFMPNAGLPRLEGDRTVFPATPQEMAYYAQELVEAGAWVVGGCCGSTPTHIEKMVHTLKGLPLVKREAPSGMKLAGRRQVVFIGKDHFPVVIGERINPTGKRDFQAELRGGKTAWARDMARKQVQAGANLLDVNVGMPGIDEEKLLALIATAVQTQVDCPLVLDSSNPMAIEKTLKQIDGKALINSVSGEERSIEALLPLAKRYGAALLILPLDKKGIPPTPQGRLEVTKRVVDKALEMGIRREDIMVDGLTMTVSAEAEGPKTTLETVRIINKVLGLPTVLGVSNVSFGLPSREAVNATFLAMALEAGLDAAIINPNSKRMMETLYAGALLAGRDPRAAKYLEVFSREEEKEEEKTKEAHDPQKALFNAVLYGDKELAREKAQELLEEMEPLDISNAILIPAMEEVGRRFESNQYFLPQVMASASAMQMAFSVLKKAMKGREGPFKGTVIMATVEGDIHDIGKNIVCTLLENRGFRVIDLGKNVPRNQIVTKVRELLEEGHPPGKLAVGLSALMTTTMTEMKRVIEALKEKGVSVFTLVGGAVVTTEYAQEIGAHYAKDAVEAVKVVEEIMKEEG</sequence>
<protein>
    <recommendedName>
        <fullName evidence="7">Methionine synthase</fullName>
        <ecNumber evidence="6">2.1.1.13</ecNumber>
    </recommendedName>
    <alternativeName>
        <fullName evidence="18">5-methyltetrahydrofolate--homocysteine methyltransferase</fullName>
    </alternativeName>
</protein>
<evidence type="ECO:0000256" key="3">
    <source>
        <dbReference type="ARBA" id="ARBA00001956"/>
    </source>
</evidence>
<dbReference type="InterPro" id="IPR011005">
    <property type="entry name" value="Dihydropteroate_synth-like_sf"/>
</dbReference>
<keyword evidence="15" id="KW-0486">Methionine biosynthesis</keyword>
<dbReference type="UniPathway" id="UPA00051">
    <property type="reaction ID" value="UER00081"/>
</dbReference>
<feature type="binding site" evidence="19">
    <location>
        <position position="88"/>
    </location>
    <ligand>
        <name>Zn(2+)</name>
        <dbReference type="ChEBI" id="CHEBI:29105"/>
    </ligand>
</feature>
<dbReference type="PROSITE" id="PS50970">
    <property type="entry name" value="HCY"/>
    <property type="match status" value="1"/>
</dbReference>
<keyword evidence="11 19" id="KW-0808">Transferase</keyword>
<comment type="cofactor">
    <cofactor evidence="3">
        <name>methylcob(III)alamin</name>
        <dbReference type="ChEBI" id="CHEBI:28115"/>
    </cofactor>
</comment>
<dbReference type="GO" id="GO:0031419">
    <property type="term" value="F:cobalamin binding"/>
    <property type="evidence" value="ECO:0007669"/>
    <property type="project" value="UniProtKB-KW"/>
</dbReference>
<dbReference type="Gene3D" id="1.10.1240.10">
    <property type="entry name" value="Methionine synthase domain"/>
    <property type="match status" value="1"/>
</dbReference>
<evidence type="ECO:0000256" key="15">
    <source>
        <dbReference type="ARBA" id="ARBA00023167"/>
    </source>
</evidence>
<dbReference type="PROSITE" id="PS51332">
    <property type="entry name" value="B12_BINDING"/>
    <property type="match status" value="1"/>
</dbReference>
<dbReference type="Gene3D" id="3.20.20.330">
    <property type="entry name" value="Homocysteine-binding-like domain"/>
    <property type="match status" value="1"/>
</dbReference>
<keyword evidence="8 19" id="KW-0489">Methyltransferase</keyword>
<dbReference type="PANTHER" id="PTHR45833">
    <property type="entry name" value="METHIONINE SYNTHASE"/>
    <property type="match status" value="1"/>
</dbReference>
<evidence type="ECO:0000256" key="14">
    <source>
        <dbReference type="ARBA" id="ARBA00022833"/>
    </source>
</evidence>
<dbReference type="SUPFAM" id="SSF52242">
    <property type="entry name" value="Cobalamin (vitamin B12)-binding domain"/>
    <property type="match status" value="1"/>
</dbReference>
<dbReference type="EC" id="2.1.1.13" evidence="6"/>
<dbReference type="SUPFAM" id="SSF51717">
    <property type="entry name" value="Dihydropteroate synthetase-like"/>
    <property type="match status" value="1"/>
</dbReference>
<dbReference type="Pfam" id="PF02310">
    <property type="entry name" value="B12-binding"/>
    <property type="match status" value="1"/>
</dbReference>
<evidence type="ECO:0000256" key="6">
    <source>
        <dbReference type="ARBA" id="ARBA00012032"/>
    </source>
</evidence>
<dbReference type="CDD" id="cd02070">
    <property type="entry name" value="corrinoid_protein_B12-BD"/>
    <property type="match status" value="1"/>
</dbReference>
<evidence type="ECO:0000256" key="16">
    <source>
        <dbReference type="ARBA" id="ARBA00023285"/>
    </source>
</evidence>
<dbReference type="InterPro" id="IPR006158">
    <property type="entry name" value="Cobalamin-bd"/>
</dbReference>
<comment type="cofactor">
    <cofactor evidence="2 19">
        <name>Zn(2+)</name>
        <dbReference type="ChEBI" id="CHEBI:29105"/>
    </cofactor>
</comment>
<dbReference type="InterPro" id="IPR003759">
    <property type="entry name" value="Cbl-bd_cap"/>
</dbReference>
<dbReference type="PANTHER" id="PTHR45833:SF1">
    <property type="entry name" value="METHIONINE SYNTHASE"/>
    <property type="match status" value="1"/>
</dbReference>
<organism evidence="24">
    <name type="scientific">Thermosulfidibacter takaii</name>
    <dbReference type="NCBI Taxonomy" id="412593"/>
    <lineage>
        <taxon>Bacteria</taxon>
        <taxon>Pseudomonadati</taxon>
        <taxon>Thermosulfidibacterota</taxon>
        <taxon>Thermosulfidibacteria</taxon>
        <taxon>Thermosulfidibacterales</taxon>
        <taxon>Thermosulfidibacteraceae</taxon>
    </lineage>
</organism>
<comment type="caution">
    <text evidence="24">The sequence shown here is derived from an EMBL/GenBank/DDBJ whole genome shotgun (WGS) entry which is preliminary data.</text>
</comment>
<comment type="similarity">
    <text evidence="5">Belongs to the vitamin-B12 dependent methionine synthase family.</text>
</comment>
<feature type="domain" description="B12-binding N-terminal" evidence="23">
    <location>
        <begin position="464"/>
        <end position="557"/>
    </location>
</feature>
<dbReference type="EMBL" id="DQWS01000226">
    <property type="protein sequence ID" value="HDD53599.1"/>
    <property type="molecule type" value="Genomic_DNA"/>
</dbReference>
<proteinExistence type="inferred from homology"/>
<keyword evidence="10" id="KW-0846">Cobalamin</keyword>
<evidence type="ECO:0000313" key="24">
    <source>
        <dbReference type="EMBL" id="HDD53599.1"/>
    </source>
</evidence>
<dbReference type="InterPro" id="IPR003726">
    <property type="entry name" value="HCY_dom"/>
</dbReference>
<dbReference type="InterPro" id="IPR050554">
    <property type="entry name" value="Met_Synthase/Corrinoid"/>
</dbReference>
<evidence type="ECO:0000256" key="13">
    <source>
        <dbReference type="ARBA" id="ARBA00022723"/>
    </source>
</evidence>
<dbReference type="InterPro" id="IPR036589">
    <property type="entry name" value="HCY_dom_sf"/>
</dbReference>
<evidence type="ECO:0000259" key="23">
    <source>
        <dbReference type="PROSITE" id="PS51337"/>
    </source>
</evidence>
<dbReference type="GO" id="GO:0032259">
    <property type="term" value="P:methylation"/>
    <property type="evidence" value="ECO:0007669"/>
    <property type="project" value="UniProtKB-KW"/>
</dbReference>
<reference evidence="24" key="1">
    <citation type="journal article" date="2020" name="mSystems">
        <title>Genome- and Community-Level Interaction Insights into Carbon Utilization and Element Cycling Functions of Hydrothermarchaeota in Hydrothermal Sediment.</title>
        <authorList>
            <person name="Zhou Z."/>
            <person name="Liu Y."/>
            <person name="Xu W."/>
            <person name="Pan J."/>
            <person name="Luo Z.H."/>
            <person name="Li M."/>
        </authorList>
    </citation>
    <scope>NUCLEOTIDE SEQUENCE [LARGE SCALE GENOMIC DNA]</scope>
    <source>
        <strain evidence="24">HyVt-115</strain>
    </source>
</reference>
<evidence type="ECO:0000259" key="21">
    <source>
        <dbReference type="PROSITE" id="PS50972"/>
    </source>
</evidence>
<dbReference type="InterPro" id="IPR036724">
    <property type="entry name" value="Cobalamin-bd_sf"/>
</dbReference>
<dbReference type="Proteomes" id="UP000885690">
    <property type="component" value="Unassembled WGS sequence"/>
</dbReference>
<evidence type="ECO:0000256" key="5">
    <source>
        <dbReference type="ARBA" id="ARBA00010398"/>
    </source>
</evidence>
<evidence type="ECO:0000259" key="20">
    <source>
        <dbReference type="PROSITE" id="PS50970"/>
    </source>
</evidence>
<feature type="domain" description="Pterin-binding" evidence="21">
    <location>
        <begin position="199"/>
        <end position="443"/>
    </location>
</feature>
<dbReference type="AlphaFoldDB" id="A0A7C0YE39"/>
<dbReference type="PROSITE" id="PS51337">
    <property type="entry name" value="B12_BINDING_NTER"/>
    <property type="match status" value="1"/>
</dbReference>
<feature type="domain" description="B12-binding" evidence="22">
    <location>
        <begin position="557"/>
        <end position="686"/>
    </location>
</feature>
<dbReference type="NCBIfam" id="NF005719">
    <property type="entry name" value="PRK07535.1"/>
    <property type="match status" value="1"/>
</dbReference>
<evidence type="ECO:0000256" key="10">
    <source>
        <dbReference type="ARBA" id="ARBA00022628"/>
    </source>
</evidence>
<dbReference type="GO" id="GO:0008705">
    <property type="term" value="F:methionine synthase activity"/>
    <property type="evidence" value="ECO:0007669"/>
    <property type="project" value="UniProtKB-EC"/>
</dbReference>
<evidence type="ECO:0000256" key="17">
    <source>
        <dbReference type="ARBA" id="ARBA00025552"/>
    </source>
</evidence>
<name>A0A7C0YE39_9BACT</name>
<evidence type="ECO:0000259" key="22">
    <source>
        <dbReference type="PROSITE" id="PS51332"/>
    </source>
</evidence>
<evidence type="ECO:0000256" key="19">
    <source>
        <dbReference type="PROSITE-ProRule" id="PRU00333"/>
    </source>
</evidence>
<evidence type="ECO:0000256" key="2">
    <source>
        <dbReference type="ARBA" id="ARBA00001947"/>
    </source>
</evidence>
<keyword evidence="16" id="KW-0170">Cobalt</keyword>
<evidence type="ECO:0000256" key="8">
    <source>
        <dbReference type="ARBA" id="ARBA00022603"/>
    </source>
</evidence>
<comment type="function">
    <text evidence="17">Catalyzes the transfer of a methyl group from methyl-cobalamin to homocysteine, yielding enzyme-bound cob(I)alamin and methionine. Subsequently, remethylates the cofactor using methyltetrahydrofolate.</text>
</comment>
<dbReference type="Gene3D" id="3.40.50.280">
    <property type="entry name" value="Cobalamin-binding domain"/>
    <property type="match status" value="1"/>
</dbReference>
<dbReference type="PROSITE" id="PS50972">
    <property type="entry name" value="PTERIN_BINDING"/>
    <property type="match status" value="1"/>
</dbReference>